<proteinExistence type="predicted"/>
<sequence>MKRGLFAIILIIITLIAGFLISVTGKNGDLSNSGNVLGNTYSRIKSLAGIQKPVSERPSAVASVRDN</sequence>
<protein>
    <submittedName>
        <fullName evidence="1">Uncharacterized protein</fullName>
    </submittedName>
</protein>
<dbReference type="STRING" id="1802610.A2W32_04430"/>
<dbReference type="EMBL" id="MEUT01000051">
    <property type="protein sequence ID" value="OGC49409.1"/>
    <property type="molecule type" value="Genomic_DNA"/>
</dbReference>
<dbReference type="Proteomes" id="UP000177371">
    <property type="component" value="Unassembled WGS sequence"/>
</dbReference>
<dbReference type="AlphaFoldDB" id="A0A1F4UWU3"/>
<gene>
    <name evidence="1" type="ORF">A2W32_04430</name>
</gene>
<name>A0A1F4UWU3_UNCKA</name>
<reference evidence="1 2" key="1">
    <citation type="journal article" date="2016" name="Nat. Commun.">
        <title>Thousands of microbial genomes shed light on interconnected biogeochemical processes in an aquifer system.</title>
        <authorList>
            <person name="Anantharaman K."/>
            <person name="Brown C.T."/>
            <person name="Hug L.A."/>
            <person name="Sharon I."/>
            <person name="Castelle C.J."/>
            <person name="Probst A.J."/>
            <person name="Thomas B.C."/>
            <person name="Singh A."/>
            <person name="Wilkins M.J."/>
            <person name="Karaoz U."/>
            <person name="Brodie E.L."/>
            <person name="Williams K.H."/>
            <person name="Hubbard S.S."/>
            <person name="Banfield J.F."/>
        </authorList>
    </citation>
    <scope>NUCLEOTIDE SEQUENCE [LARGE SCALE GENOMIC DNA]</scope>
</reference>
<accession>A0A1F4UWU3</accession>
<evidence type="ECO:0000313" key="2">
    <source>
        <dbReference type="Proteomes" id="UP000177371"/>
    </source>
</evidence>
<evidence type="ECO:0000313" key="1">
    <source>
        <dbReference type="EMBL" id="OGC49409.1"/>
    </source>
</evidence>
<comment type="caution">
    <text evidence="1">The sequence shown here is derived from an EMBL/GenBank/DDBJ whole genome shotgun (WGS) entry which is preliminary data.</text>
</comment>
<organism evidence="1 2">
    <name type="scientific">candidate division WWE3 bacterium RBG_16_37_10</name>
    <dbReference type="NCBI Taxonomy" id="1802610"/>
    <lineage>
        <taxon>Bacteria</taxon>
        <taxon>Katanobacteria</taxon>
    </lineage>
</organism>